<dbReference type="AlphaFoldDB" id="A0A803GCR3"/>
<evidence type="ECO:0000256" key="7">
    <source>
        <dbReference type="ARBA" id="ARBA00023284"/>
    </source>
</evidence>
<proteinExistence type="inferred from homology"/>
<dbReference type="PANTHER" id="PTHR10293">
    <property type="entry name" value="GLUTAREDOXIN FAMILY MEMBER"/>
    <property type="match status" value="1"/>
</dbReference>
<evidence type="ECO:0000256" key="8">
    <source>
        <dbReference type="PIRNR" id="PIRNR005894"/>
    </source>
</evidence>
<accession>A0A803GCR3</accession>
<evidence type="ECO:0000256" key="4">
    <source>
        <dbReference type="ARBA" id="ARBA00022723"/>
    </source>
</evidence>
<keyword evidence="4 10" id="KW-0479">Metal-binding</keyword>
<dbReference type="OrthoDB" id="9804115at2"/>
<evidence type="ECO:0000256" key="10">
    <source>
        <dbReference type="PIRSR" id="PIRSR005894-2"/>
    </source>
</evidence>
<evidence type="ECO:0000256" key="5">
    <source>
        <dbReference type="ARBA" id="ARBA00023004"/>
    </source>
</evidence>
<dbReference type="InterPro" id="IPR036249">
    <property type="entry name" value="Thioredoxin-like_sf"/>
</dbReference>
<organism evidence="12 13">
    <name type="scientific">Buchnera aphidicola</name>
    <name type="common">Cinara piceae</name>
    <dbReference type="NCBI Taxonomy" id="1660043"/>
    <lineage>
        <taxon>Bacteria</taxon>
        <taxon>Pseudomonadati</taxon>
        <taxon>Pseudomonadota</taxon>
        <taxon>Gammaproteobacteria</taxon>
        <taxon>Enterobacterales</taxon>
        <taxon>Erwiniaceae</taxon>
        <taxon>Buchnera</taxon>
    </lineage>
</organism>
<sequence>MIDIFSKIEKQLQENVIILYMKGSPEHPSCGFSARAARALSSCTSNFFYIDVLKHNDIRLALPKYSKWPTFPQLWVNKRLIGGCDIILEMLYSGELLDLVKNCYNNKQES</sequence>
<protein>
    <recommendedName>
        <fullName evidence="8">Glutaredoxin</fullName>
    </recommendedName>
</protein>
<dbReference type="SUPFAM" id="SSF52833">
    <property type="entry name" value="Thioredoxin-like"/>
    <property type="match status" value="1"/>
</dbReference>
<keyword evidence="7" id="KW-0676">Redox-active center</keyword>
<dbReference type="CDD" id="cd03028">
    <property type="entry name" value="GRX_PICOT_like"/>
    <property type="match status" value="1"/>
</dbReference>
<evidence type="ECO:0000313" key="13">
    <source>
        <dbReference type="Proteomes" id="UP000294455"/>
    </source>
</evidence>
<reference evidence="12 13" key="1">
    <citation type="submission" date="2019-02" db="EMBL/GenBank/DDBJ databases">
        <authorList>
            <person name="Manzano-Marin A."/>
            <person name="Manzano-Marin A."/>
        </authorList>
    </citation>
    <scope>NUCLEOTIDE SEQUENCE [LARGE SCALE GENOMIC DNA]</scope>
    <source>
        <strain evidence="12 13">BuCipiceae</strain>
    </source>
</reference>
<evidence type="ECO:0000313" key="12">
    <source>
        <dbReference type="EMBL" id="VFP88113.1"/>
    </source>
</evidence>
<keyword evidence="3 10" id="KW-0001">2Fe-2S</keyword>
<name>A0A803GCR3_9GAMM</name>
<dbReference type="PANTHER" id="PTHR10293:SF72">
    <property type="entry name" value="MONOTHIOL GLUTAREDOXIN-S14, CHLOROPLASTIC"/>
    <property type="match status" value="1"/>
</dbReference>
<evidence type="ECO:0000256" key="6">
    <source>
        <dbReference type="ARBA" id="ARBA00023014"/>
    </source>
</evidence>
<feature type="domain" description="Glutaredoxin" evidence="11">
    <location>
        <begin position="17"/>
        <end position="81"/>
    </location>
</feature>
<feature type="binding site" evidence="9">
    <location>
        <begin position="84"/>
        <end position="85"/>
    </location>
    <ligand>
        <name>glutathione</name>
        <dbReference type="ChEBI" id="CHEBI:57925"/>
    </ligand>
</feature>
<dbReference type="InterPro" id="IPR033658">
    <property type="entry name" value="GRX_PICOT-like"/>
</dbReference>
<evidence type="ECO:0000259" key="11">
    <source>
        <dbReference type="Pfam" id="PF00462"/>
    </source>
</evidence>
<dbReference type="Proteomes" id="UP000294455">
    <property type="component" value="Chromosome"/>
</dbReference>
<dbReference type="InterPro" id="IPR002109">
    <property type="entry name" value="Glutaredoxin"/>
</dbReference>
<dbReference type="EMBL" id="LR217739">
    <property type="protein sequence ID" value="VFP88113.1"/>
    <property type="molecule type" value="Genomic_DNA"/>
</dbReference>
<comment type="similarity">
    <text evidence="2 8">Belongs to the glutaredoxin family. Monothiol subfamily.</text>
</comment>
<feature type="binding site" evidence="9">
    <location>
        <position position="59"/>
    </location>
    <ligand>
        <name>glutathione</name>
        <dbReference type="ChEBI" id="CHEBI:57925"/>
    </ligand>
</feature>
<dbReference type="Pfam" id="PF00462">
    <property type="entry name" value="Glutaredoxin"/>
    <property type="match status" value="1"/>
</dbReference>
<evidence type="ECO:0000256" key="3">
    <source>
        <dbReference type="ARBA" id="ARBA00022714"/>
    </source>
</evidence>
<dbReference type="Gene3D" id="3.40.30.10">
    <property type="entry name" value="Glutaredoxin"/>
    <property type="match status" value="1"/>
</dbReference>
<feature type="binding site" evidence="10">
    <location>
        <position position="30"/>
    </location>
    <ligand>
        <name>[2Fe-2S] cluster</name>
        <dbReference type="ChEBI" id="CHEBI:190135"/>
        <note>ligand shared between dimeric partners</note>
    </ligand>
</feature>
<dbReference type="GO" id="GO:0051537">
    <property type="term" value="F:2 iron, 2 sulfur cluster binding"/>
    <property type="evidence" value="ECO:0007669"/>
    <property type="project" value="UniProtKB-KW"/>
</dbReference>
<dbReference type="NCBIfam" id="TIGR00365">
    <property type="entry name" value="Grx4 family monothiol glutaredoxin"/>
    <property type="match status" value="1"/>
</dbReference>
<feature type="binding site" evidence="9">
    <location>
        <position position="22"/>
    </location>
    <ligand>
        <name>glutathione</name>
        <dbReference type="ChEBI" id="CHEBI:57925"/>
    </ligand>
</feature>
<evidence type="ECO:0000256" key="9">
    <source>
        <dbReference type="PIRSR" id="PIRSR005894-1"/>
    </source>
</evidence>
<dbReference type="InterPro" id="IPR014434">
    <property type="entry name" value="Monothiol_GRX"/>
</dbReference>
<evidence type="ECO:0000256" key="2">
    <source>
        <dbReference type="ARBA" id="ARBA00009630"/>
    </source>
</evidence>
<keyword evidence="5 10" id="KW-0408">Iron</keyword>
<dbReference type="InterPro" id="IPR004480">
    <property type="entry name" value="Monothiol_GRX-rel"/>
</dbReference>
<dbReference type="PROSITE" id="PS51354">
    <property type="entry name" value="GLUTAREDOXIN_2"/>
    <property type="match status" value="1"/>
</dbReference>
<feature type="binding site" evidence="9">
    <location>
        <position position="71"/>
    </location>
    <ligand>
        <name>glutathione</name>
        <dbReference type="ChEBI" id="CHEBI:57925"/>
    </ligand>
</feature>
<dbReference type="PIRSF" id="PIRSF005894">
    <property type="entry name" value="Monothiol_GRX"/>
    <property type="match status" value="1"/>
</dbReference>
<evidence type="ECO:0000256" key="1">
    <source>
        <dbReference type="ARBA" id="ARBA00002853"/>
    </source>
</evidence>
<comment type="function">
    <text evidence="1">Monothiol glutaredoxin involved in the biogenesis of iron-sulfur clusters.</text>
</comment>
<gene>
    <name evidence="12" type="primary">grxD</name>
    <name evidence="12" type="ORF">BUCIPICE3303_127</name>
</gene>
<dbReference type="GO" id="GO:0046872">
    <property type="term" value="F:metal ion binding"/>
    <property type="evidence" value="ECO:0007669"/>
    <property type="project" value="UniProtKB-KW"/>
</dbReference>
<dbReference type="GO" id="GO:0015036">
    <property type="term" value="F:disulfide oxidoreductase activity"/>
    <property type="evidence" value="ECO:0007669"/>
    <property type="project" value="InterPro"/>
</dbReference>
<keyword evidence="6 10" id="KW-0411">Iron-sulfur</keyword>